<gene>
    <name evidence="1" type="ORF">IAC76_08935</name>
</gene>
<reference evidence="1" key="1">
    <citation type="submission" date="2020-10" db="EMBL/GenBank/DDBJ databases">
        <authorList>
            <person name="Gilroy R."/>
        </authorList>
    </citation>
    <scope>NUCLEOTIDE SEQUENCE</scope>
    <source>
        <strain evidence="1">10192</strain>
    </source>
</reference>
<accession>A0A9D9H1K3</accession>
<reference evidence="1" key="2">
    <citation type="journal article" date="2021" name="PeerJ">
        <title>Extensive microbial diversity within the chicken gut microbiome revealed by metagenomics and culture.</title>
        <authorList>
            <person name="Gilroy R."/>
            <person name="Ravi A."/>
            <person name="Getino M."/>
            <person name="Pursley I."/>
            <person name="Horton D.L."/>
            <person name="Alikhan N.F."/>
            <person name="Baker D."/>
            <person name="Gharbi K."/>
            <person name="Hall N."/>
            <person name="Watson M."/>
            <person name="Adriaenssens E.M."/>
            <person name="Foster-Nyarko E."/>
            <person name="Jarju S."/>
            <person name="Secka A."/>
            <person name="Antonio M."/>
            <person name="Oren A."/>
            <person name="Chaudhuri R.R."/>
            <person name="La Ragione R."/>
            <person name="Hildebrand F."/>
            <person name="Pallen M.J."/>
        </authorList>
    </citation>
    <scope>NUCLEOTIDE SEQUENCE</scope>
    <source>
        <strain evidence="1">10192</strain>
    </source>
</reference>
<name>A0A9D9H1K3_9BACT</name>
<dbReference type="EMBL" id="JADIND010000199">
    <property type="protein sequence ID" value="MBO8431498.1"/>
    <property type="molecule type" value="Genomic_DNA"/>
</dbReference>
<comment type="caution">
    <text evidence="1">The sequence shown here is derived from an EMBL/GenBank/DDBJ whole genome shotgun (WGS) entry which is preliminary data.</text>
</comment>
<evidence type="ECO:0000313" key="2">
    <source>
        <dbReference type="Proteomes" id="UP000823632"/>
    </source>
</evidence>
<protein>
    <submittedName>
        <fullName evidence="1">Uncharacterized protein</fullName>
    </submittedName>
</protein>
<dbReference type="AlphaFoldDB" id="A0A9D9H1K3"/>
<sequence length="59" mass="7111">MAMELALGRYDGVPMVILNSDIETMRIFYYTFMKYYKQGHYSKKCLAGLQYLRKMIRMK</sequence>
<organism evidence="1 2">
    <name type="scientific">Candidatus Scatousia excrementipullorum</name>
    <dbReference type="NCBI Taxonomy" id="2840936"/>
    <lineage>
        <taxon>Bacteria</taxon>
        <taxon>Candidatus Scatousia</taxon>
    </lineage>
</organism>
<dbReference type="Proteomes" id="UP000823632">
    <property type="component" value="Unassembled WGS sequence"/>
</dbReference>
<evidence type="ECO:0000313" key="1">
    <source>
        <dbReference type="EMBL" id="MBO8431498.1"/>
    </source>
</evidence>
<proteinExistence type="predicted"/>